<reference evidence="3 4" key="1">
    <citation type="submission" date="2023-08" db="EMBL/GenBank/DDBJ databases">
        <title>Mesonia sp. MT50, isolated from deep-sea sediment of the Mariana Trench.</title>
        <authorList>
            <person name="Fu H."/>
        </authorList>
    </citation>
    <scope>NUCLEOTIDE SEQUENCE [LARGE SCALE GENOMIC DNA]</scope>
    <source>
        <strain evidence="3 4">MT50</strain>
    </source>
</reference>
<keyword evidence="4" id="KW-1185">Reference proteome</keyword>
<gene>
    <name evidence="3" type="ORF">RBU60_12190</name>
</gene>
<dbReference type="RefSeq" id="WP_308865330.1">
    <property type="nucleotide sequence ID" value="NZ_JAVHUL010000039.1"/>
</dbReference>
<comment type="caution">
    <text evidence="3">The sequence shown here is derived from an EMBL/GenBank/DDBJ whole genome shotgun (WGS) entry which is preliminary data.</text>
</comment>
<dbReference type="PANTHER" id="PTHR33055:SF3">
    <property type="entry name" value="PUTATIVE TRANSPOSASE FOR IS117-RELATED"/>
    <property type="match status" value="1"/>
</dbReference>
<evidence type="ECO:0000259" key="1">
    <source>
        <dbReference type="Pfam" id="PF01548"/>
    </source>
</evidence>
<dbReference type="InterPro" id="IPR002525">
    <property type="entry name" value="Transp_IS110-like_N"/>
</dbReference>
<feature type="domain" description="Transposase IS110-like N-terminal" evidence="1">
    <location>
        <begin position="6"/>
        <end position="147"/>
    </location>
</feature>
<dbReference type="PANTHER" id="PTHR33055">
    <property type="entry name" value="TRANSPOSASE FOR INSERTION SEQUENCE ELEMENT IS1111A"/>
    <property type="match status" value="1"/>
</dbReference>
<name>A0ABU1A3N9_9FLAO</name>
<evidence type="ECO:0000313" key="4">
    <source>
        <dbReference type="Proteomes" id="UP001230915"/>
    </source>
</evidence>
<dbReference type="NCBIfam" id="NF033542">
    <property type="entry name" value="transpos_IS110"/>
    <property type="match status" value="1"/>
</dbReference>
<dbReference type="InterPro" id="IPR047650">
    <property type="entry name" value="Transpos_IS110"/>
</dbReference>
<dbReference type="EMBL" id="JAVHUL010000039">
    <property type="protein sequence ID" value="MDQ7918335.1"/>
    <property type="molecule type" value="Genomic_DNA"/>
</dbReference>
<evidence type="ECO:0000259" key="2">
    <source>
        <dbReference type="Pfam" id="PF02371"/>
    </source>
</evidence>
<evidence type="ECO:0000313" key="3">
    <source>
        <dbReference type="EMBL" id="MDQ7918335.1"/>
    </source>
</evidence>
<sequence>MKRIYVGVDISKATLDFCVMEAEQVTHHHIKNKVTAIRKLLKTIAKLDPEAFICMENTGYYNFKLYEVLEKFDFKTYVIDPKHIKRSIGLVRGKNDKVDAKRIAVFIERKHQDFEGWKPASEAIKSIKILLSQRRHKIKQRTGLKQQNSDLKSVAFNKATKRLVKINQKSIKEINAHVKEIEYLIGQEINTDQELKKEIQRIKTIPGIGNISAWTLAVKTEGFKRLKDPRKLACFAGVVPFEQQNGSSLQTKPRVSKMADMQLKSVLQMAAMRAVRMNNDLQKYYLRKVEEGKNKMSVLNAVRNKLIHIALALIKNQNYYENRLGLS</sequence>
<dbReference type="Pfam" id="PF02371">
    <property type="entry name" value="Transposase_20"/>
    <property type="match status" value="1"/>
</dbReference>
<dbReference type="Proteomes" id="UP001230915">
    <property type="component" value="Unassembled WGS sequence"/>
</dbReference>
<protein>
    <submittedName>
        <fullName evidence="3">IS110 family transposase</fullName>
    </submittedName>
</protein>
<accession>A0ABU1A3N9</accession>
<proteinExistence type="predicted"/>
<organism evidence="3 4">
    <name type="scientific">Mesonia profundi</name>
    <dbReference type="NCBI Taxonomy" id="3070998"/>
    <lineage>
        <taxon>Bacteria</taxon>
        <taxon>Pseudomonadati</taxon>
        <taxon>Bacteroidota</taxon>
        <taxon>Flavobacteriia</taxon>
        <taxon>Flavobacteriales</taxon>
        <taxon>Flavobacteriaceae</taxon>
        <taxon>Mesonia</taxon>
    </lineage>
</organism>
<dbReference type="InterPro" id="IPR003346">
    <property type="entry name" value="Transposase_20"/>
</dbReference>
<dbReference type="Pfam" id="PF01548">
    <property type="entry name" value="DEDD_Tnp_IS110"/>
    <property type="match status" value="1"/>
</dbReference>
<feature type="domain" description="Transposase IS116/IS110/IS902 C-terminal" evidence="2">
    <location>
        <begin position="200"/>
        <end position="285"/>
    </location>
</feature>